<dbReference type="Proteomes" id="UP001303473">
    <property type="component" value="Unassembled WGS sequence"/>
</dbReference>
<evidence type="ECO:0000313" key="1">
    <source>
        <dbReference type="EMBL" id="KAK3938470.1"/>
    </source>
</evidence>
<organism evidence="1 2">
    <name type="scientific">Diplogelasinospora grovesii</name>
    <dbReference type="NCBI Taxonomy" id="303347"/>
    <lineage>
        <taxon>Eukaryota</taxon>
        <taxon>Fungi</taxon>
        <taxon>Dikarya</taxon>
        <taxon>Ascomycota</taxon>
        <taxon>Pezizomycotina</taxon>
        <taxon>Sordariomycetes</taxon>
        <taxon>Sordariomycetidae</taxon>
        <taxon>Sordariales</taxon>
        <taxon>Diplogelasinosporaceae</taxon>
        <taxon>Diplogelasinospora</taxon>
    </lineage>
</organism>
<reference evidence="2" key="1">
    <citation type="journal article" date="2023" name="Mol. Phylogenet. Evol.">
        <title>Genome-scale phylogeny and comparative genomics of the fungal order Sordariales.</title>
        <authorList>
            <person name="Hensen N."/>
            <person name="Bonometti L."/>
            <person name="Westerberg I."/>
            <person name="Brannstrom I.O."/>
            <person name="Guillou S."/>
            <person name="Cros-Aarteil S."/>
            <person name="Calhoun S."/>
            <person name="Haridas S."/>
            <person name="Kuo A."/>
            <person name="Mondo S."/>
            <person name="Pangilinan J."/>
            <person name="Riley R."/>
            <person name="LaButti K."/>
            <person name="Andreopoulos B."/>
            <person name="Lipzen A."/>
            <person name="Chen C."/>
            <person name="Yan M."/>
            <person name="Daum C."/>
            <person name="Ng V."/>
            <person name="Clum A."/>
            <person name="Steindorff A."/>
            <person name="Ohm R.A."/>
            <person name="Martin F."/>
            <person name="Silar P."/>
            <person name="Natvig D.O."/>
            <person name="Lalanne C."/>
            <person name="Gautier V."/>
            <person name="Ament-Velasquez S.L."/>
            <person name="Kruys A."/>
            <person name="Hutchinson M.I."/>
            <person name="Powell A.J."/>
            <person name="Barry K."/>
            <person name="Miller A.N."/>
            <person name="Grigoriev I.V."/>
            <person name="Debuchy R."/>
            <person name="Gladieux P."/>
            <person name="Hiltunen Thoren M."/>
            <person name="Johannesson H."/>
        </authorList>
    </citation>
    <scope>NUCLEOTIDE SEQUENCE [LARGE SCALE GENOMIC DNA]</scope>
    <source>
        <strain evidence="2">CBS 340.73</strain>
    </source>
</reference>
<gene>
    <name evidence="1" type="ORF">QBC46DRAFT_390180</name>
</gene>
<evidence type="ECO:0000313" key="2">
    <source>
        <dbReference type="Proteomes" id="UP001303473"/>
    </source>
</evidence>
<dbReference type="AlphaFoldDB" id="A0AAN6N3G4"/>
<keyword evidence="2" id="KW-1185">Reference proteome</keyword>
<accession>A0AAN6N3G4</accession>
<dbReference type="EMBL" id="MU853829">
    <property type="protein sequence ID" value="KAK3938470.1"/>
    <property type="molecule type" value="Genomic_DNA"/>
</dbReference>
<sequence length="97" mass="11495">MTKEQVDVSWIIYDIVDGASQTKLTRFWFIDYRLKRKPHVPTKEQAEEPAPKVFYAGDCGFVEVEEHLYDRQNRLWDDVSKMPGDDQGRRGCIWTRT</sequence>
<protein>
    <submittedName>
        <fullName evidence="1">Uncharacterized protein</fullName>
    </submittedName>
</protein>
<name>A0AAN6N3G4_9PEZI</name>
<proteinExistence type="predicted"/>
<comment type="caution">
    <text evidence="1">The sequence shown here is derived from an EMBL/GenBank/DDBJ whole genome shotgun (WGS) entry which is preliminary data.</text>
</comment>